<name>A0ABT1P900_9ACTN</name>
<gene>
    <name evidence="10" type="ORF">NON19_07315</name>
</gene>
<comment type="caution">
    <text evidence="10">The sequence shown here is derived from an EMBL/GenBank/DDBJ whole genome shotgun (WGS) entry which is preliminary data.</text>
</comment>
<evidence type="ECO:0000256" key="3">
    <source>
        <dbReference type="ARBA" id="ARBA00022475"/>
    </source>
</evidence>
<evidence type="ECO:0000256" key="2">
    <source>
        <dbReference type="ARBA" id="ARBA00022448"/>
    </source>
</evidence>
<evidence type="ECO:0000256" key="8">
    <source>
        <dbReference type="SAM" id="Phobius"/>
    </source>
</evidence>
<reference evidence="10 11" key="1">
    <citation type="submission" date="2022-06" db="EMBL/GenBank/DDBJ databases">
        <title>Draft genome sequence of type strain Streptomyces rubrisoli DSM 42083.</title>
        <authorList>
            <person name="Duangmal K."/>
            <person name="Klaysubun C."/>
        </authorList>
    </citation>
    <scope>NUCLEOTIDE SEQUENCE [LARGE SCALE GENOMIC DNA]</scope>
    <source>
        <strain evidence="10 11">DSM 42083</strain>
    </source>
</reference>
<evidence type="ECO:0000256" key="1">
    <source>
        <dbReference type="ARBA" id="ARBA00004651"/>
    </source>
</evidence>
<feature type="transmembrane region" description="Helical" evidence="8">
    <location>
        <begin position="240"/>
        <end position="262"/>
    </location>
</feature>
<evidence type="ECO:0000256" key="5">
    <source>
        <dbReference type="ARBA" id="ARBA00022989"/>
    </source>
</evidence>
<evidence type="ECO:0000256" key="4">
    <source>
        <dbReference type="ARBA" id="ARBA00022692"/>
    </source>
</evidence>
<evidence type="ECO:0000313" key="10">
    <source>
        <dbReference type="EMBL" id="MCQ4041842.1"/>
    </source>
</evidence>
<feature type="domain" description="Major facilitator superfamily (MFS) profile" evidence="9">
    <location>
        <begin position="1"/>
        <end position="395"/>
    </location>
</feature>
<evidence type="ECO:0000256" key="6">
    <source>
        <dbReference type="ARBA" id="ARBA00023136"/>
    </source>
</evidence>
<comment type="subcellular location">
    <subcellularLocation>
        <location evidence="1">Cell membrane</location>
        <topology evidence="1">Multi-pass membrane protein</topology>
    </subcellularLocation>
</comment>
<dbReference type="Proteomes" id="UP001206206">
    <property type="component" value="Unassembled WGS sequence"/>
</dbReference>
<keyword evidence="3" id="KW-1003">Cell membrane</keyword>
<dbReference type="PROSITE" id="PS50850">
    <property type="entry name" value="MFS"/>
    <property type="match status" value="1"/>
</dbReference>
<dbReference type="InterPro" id="IPR011701">
    <property type="entry name" value="MFS"/>
</dbReference>
<accession>A0ABT1P900</accession>
<evidence type="ECO:0000259" key="9">
    <source>
        <dbReference type="PROSITE" id="PS50850"/>
    </source>
</evidence>
<dbReference type="InterPro" id="IPR036259">
    <property type="entry name" value="MFS_trans_sf"/>
</dbReference>
<keyword evidence="5 8" id="KW-1133">Transmembrane helix</keyword>
<feature type="region of interest" description="Disordered" evidence="7">
    <location>
        <begin position="167"/>
        <end position="187"/>
    </location>
</feature>
<dbReference type="Pfam" id="PF07690">
    <property type="entry name" value="MFS_1"/>
    <property type="match status" value="1"/>
</dbReference>
<keyword evidence="6 8" id="KW-0472">Membrane</keyword>
<feature type="transmembrane region" description="Helical" evidence="8">
    <location>
        <begin position="139"/>
        <end position="159"/>
    </location>
</feature>
<feature type="transmembrane region" description="Helical" evidence="8">
    <location>
        <begin position="206"/>
        <end position="225"/>
    </location>
</feature>
<feature type="transmembrane region" description="Helical" evidence="8">
    <location>
        <begin position="274"/>
        <end position="295"/>
    </location>
</feature>
<dbReference type="InterPro" id="IPR020846">
    <property type="entry name" value="MFS_dom"/>
</dbReference>
<feature type="transmembrane region" description="Helical" evidence="8">
    <location>
        <begin position="49"/>
        <end position="65"/>
    </location>
</feature>
<evidence type="ECO:0000256" key="7">
    <source>
        <dbReference type="SAM" id="MobiDB-lite"/>
    </source>
</evidence>
<keyword evidence="4 8" id="KW-0812">Transmembrane</keyword>
<evidence type="ECO:0000313" key="11">
    <source>
        <dbReference type="Proteomes" id="UP001206206"/>
    </source>
</evidence>
<feature type="transmembrane region" description="Helical" evidence="8">
    <location>
        <begin position="20"/>
        <end position="37"/>
    </location>
</feature>
<feature type="transmembrane region" description="Helical" evidence="8">
    <location>
        <begin position="71"/>
        <end position="92"/>
    </location>
</feature>
<dbReference type="Gene3D" id="1.20.1250.20">
    <property type="entry name" value="MFS general substrate transporter like domains"/>
    <property type="match status" value="1"/>
</dbReference>
<feature type="transmembrane region" description="Helical" evidence="8">
    <location>
        <begin position="301"/>
        <end position="326"/>
    </location>
</feature>
<dbReference type="InterPro" id="IPR050171">
    <property type="entry name" value="MFS_Transporters"/>
</dbReference>
<keyword evidence="11" id="KW-1185">Reference proteome</keyword>
<proteinExistence type="predicted"/>
<dbReference type="PANTHER" id="PTHR23517:SF2">
    <property type="entry name" value="MULTIDRUG RESISTANCE PROTEIN MDTH"/>
    <property type="match status" value="1"/>
</dbReference>
<dbReference type="PANTHER" id="PTHR23517">
    <property type="entry name" value="RESISTANCE PROTEIN MDTM, PUTATIVE-RELATED-RELATED"/>
    <property type="match status" value="1"/>
</dbReference>
<feature type="transmembrane region" description="Helical" evidence="8">
    <location>
        <begin position="113"/>
        <end position="133"/>
    </location>
</feature>
<dbReference type="EMBL" id="JANFNH010000004">
    <property type="protein sequence ID" value="MCQ4041842.1"/>
    <property type="molecule type" value="Genomic_DNA"/>
</dbReference>
<keyword evidence="2" id="KW-0813">Transport</keyword>
<sequence length="414" mass="41968">MLPLTAVYVSEQLGLGLPWAGRYFGAIALTSFVLTPLGGRLADLRRPGAAAATGVLLTASGYLLLAAADGWAVVLVCAALVGAGNALFYPALAPTIGAVTVESERQRAFSLRYTAMNVGAGLGAGAGALFVAGGHGVHGYRLLYVLDALTFVPLALTLLRTGQRRAAEGDLPPNAPPASRVPATPGAPAAPAPAASGYLAVLGSRAVLGMAAVQCGAMLFGYAQFESSVPLLVRRSAPGSLYLLSGIVVVNTVAVVVLQRLLVPRLRRWPQATALLLAPSCWVAAYCCGALSVLLSGTALAAALAVFAALFAAGETAYACSFYPLLMKAVPRHLLGRASAITSLASNVGSTAGPAVGVALLTHTSPGWTWSLLAASATATAAACLMVRSARLESAEAPAVARSVPDFQSPEGPR</sequence>
<dbReference type="SUPFAM" id="SSF103473">
    <property type="entry name" value="MFS general substrate transporter"/>
    <property type="match status" value="1"/>
</dbReference>
<protein>
    <submittedName>
        <fullName evidence="10">MFS transporter</fullName>
    </submittedName>
</protein>
<organism evidence="10 11">
    <name type="scientific">Streptantibioticus rubrisoli</name>
    <dbReference type="NCBI Taxonomy" id="1387313"/>
    <lineage>
        <taxon>Bacteria</taxon>
        <taxon>Bacillati</taxon>
        <taxon>Actinomycetota</taxon>
        <taxon>Actinomycetes</taxon>
        <taxon>Kitasatosporales</taxon>
        <taxon>Streptomycetaceae</taxon>
        <taxon>Streptantibioticus</taxon>
    </lineage>
</organism>